<feature type="domain" description="ABC transmembrane type-1" evidence="9">
    <location>
        <begin position="20"/>
        <end position="293"/>
    </location>
</feature>
<dbReference type="GO" id="GO:0016887">
    <property type="term" value="F:ATP hydrolysis activity"/>
    <property type="evidence" value="ECO:0007669"/>
    <property type="project" value="InterPro"/>
</dbReference>
<keyword evidence="11" id="KW-1185">Reference proteome</keyword>
<dbReference type="Pfam" id="PF00664">
    <property type="entry name" value="ABC_membrane"/>
    <property type="match status" value="1"/>
</dbReference>
<evidence type="ECO:0000256" key="5">
    <source>
        <dbReference type="ARBA" id="ARBA00022989"/>
    </source>
</evidence>
<evidence type="ECO:0000313" key="11">
    <source>
        <dbReference type="Proteomes" id="UP000267164"/>
    </source>
</evidence>
<comment type="subcellular location">
    <subcellularLocation>
        <location evidence="1">Cell membrane</location>
        <topology evidence="1">Multi-pass membrane protein</topology>
    </subcellularLocation>
</comment>
<dbReference type="RefSeq" id="WP_120741601.1">
    <property type="nucleotide sequence ID" value="NZ_CP032568.1"/>
</dbReference>
<dbReference type="NCBIfam" id="TIGR02857">
    <property type="entry name" value="CydD"/>
    <property type="match status" value="1"/>
</dbReference>
<evidence type="ECO:0000313" key="10">
    <source>
        <dbReference type="EMBL" id="AYF77286.1"/>
    </source>
</evidence>
<gene>
    <name evidence="10" type="primary">cydD</name>
    <name evidence="10" type="ORF">D7D52_29580</name>
</gene>
<dbReference type="InterPro" id="IPR011527">
    <property type="entry name" value="ABC1_TM_dom"/>
</dbReference>
<evidence type="ECO:0000256" key="6">
    <source>
        <dbReference type="ARBA" id="ARBA00023136"/>
    </source>
</evidence>
<dbReference type="PROSITE" id="PS00211">
    <property type="entry name" value="ABC_TRANSPORTER_1"/>
    <property type="match status" value="1"/>
</dbReference>
<dbReference type="SMART" id="SM00382">
    <property type="entry name" value="AAA"/>
    <property type="match status" value="1"/>
</dbReference>
<dbReference type="SUPFAM" id="SSF90123">
    <property type="entry name" value="ABC transporter transmembrane region"/>
    <property type="match status" value="1"/>
</dbReference>
<dbReference type="InterPro" id="IPR017871">
    <property type="entry name" value="ABC_transporter-like_CS"/>
</dbReference>
<feature type="transmembrane region" description="Helical" evidence="7">
    <location>
        <begin position="149"/>
        <end position="170"/>
    </location>
</feature>
<feature type="transmembrane region" description="Helical" evidence="7">
    <location>
        <begin position="125"/>
        <end position="143"/>
    </location>
</feature>
<dbReference type="InterPro" id="IPR027417">
    <property type="entry name" value="P-loop_NTPase"/>
</dbReference>
<dbReference type="GO" id="GO:0005524">
    <property type="term" value="F:ATP binding"/>
    <property type="evidence" value="ECO:0007669"/>
    <property type="project" value="UniProtKB-KW"/>
</dbReference>
<accession>A0A386ZIG9</accession>
<dbReference type="SUPFAM" id="SSF52540">
    <property type="entry name" value="P-loop containing nucleoside triphosphate hydrolases"/>
    <property type="match status" value="1"/>
</dbReference>
<dbReference type="PROSITE" id="PS50929">
    <property type="entry name" value="ABC_TM1F"/>
    <property type="match status" value="1"/>
</dbReference>
<protein>
    <submittedName>
        <fullName evidence="10">Thiol reductant ABC exporter subunit CydD</fullName>
    </submittedName>
</protein>
<organism evidence="10 11">
    <name type="scientific">Nocardia yunnanensis</name>
    <dbReference type="NCBI Taxonomy" id="2382165"/>
    <lineage>
        <taxon>Bacteria</taxon>
        <taxon>Bacillati</taxon>
        <taxon>Actinomycetota</taxon>
        <taxon>Actinomycetes</taxon>
        <taxon>Mycobacteriales</taxon>
        <taxon>Nocardiaceae</taxon>
        <taxon>Nocardia</taxon>
    </lineage>
</organism>
<dbReference type="AlphaFoldDB" id="A0A386ZIG9"/>
<evidence type="ECO:0000256" key="7">
    <source>
        <dbReference type="SAM" id="Phobius"/>
    </source>
</evidence>
<evidence type="ECO:0000256" key="4">
    <source>
        <dbReference type="ARBA" id="ARBA00022840"/>
    </source>
</evidence>
<evidence type="ECO:0000256" key="3">
    <source>
        <dbReference type="ARBA" id="ARBA00022741"/>
    </source>
</evidence>
<evidence type="ECO:0000256" key="2">
    <source>
        <dbReference type="ARBA" id="ARBA00022692"/>
    </source>
</evidence>
<evidence type="ECO:0000259" key="9">
    <source>
        <dbReference type="PROSITE" id="PS50929"/>
    </source>
</evidence>
<feature type="transmembrane region" description="Helical" evidence="7">
    <location>
        <begin position="230"/>
        <end position="252"/>
    </location>
</feature>
<dbReference type="InterPro" id="IPR039421">
    <property type="entry name" value="Type_1_exporter"/>
</dbReference>
<dbReference type="Pfam" id="PF00005">
    <property type="entry name" value="ABC_tran"/>
    <property type="match status" value="1"/>
</dbReference>
<dbReference type="PANTHER" id="PTHR24221">
    <property type="entry name" value="ATP-BINDING CASSETTE SUB-FAMILY B"/>
    <property type="match status" value="1"/>
</dbReference>
<keyword evidence="3" id="KW-0547">Nucleotide-binding</keyword>
<dbReference type="InterPro" id="IPR003593">
    <property type="entry name" value="AAA+_ATPase"/>
</dbReference>
<dbReference type="EMBL" id="CP032568">
    <property type="protein sequence ID" value="AYF77286.1"/>
    <property type="molecule type" value="Genomic_DNA"/>
</dbReference>
<sequence>MKPIERRLIRENPCARAHLLVSVVLTVVTAMAIIAQADLLARALTGATWALPALAGVIVVRAALAHGRTILADRAAATVKSALRERLLRAIGSMPVARLNRDRHGELTTLVTRGVAALDPYFTGYLPKLVAAVVIPPLVLVRLAAADWLAALTIAVTLPLIPLFGALVGLHTRRRTEQQWSALSRLSGHFLDVVTGLPTLRAFGRARHQVDVVARLSDTHRRATLRTLRVAFLSALVLEWVAALSIAVVAVPVGLRLLDGRAELATALLVLLLAPEAYLPLRAAGAAFHDSAEGVTVATEVFAVLDEVTTAPVKTNSTGLKNFSSPRELVFDRVSVHYPGRATPALDRFSLRLSAGERIGLVGPSGAGKSTLLALLLGFTAPTSGRILADRRPLAESGWDAWRRSIAWVPQRPHLFATSIADNIRLGRPGAALSEVREAARAASSDEFIQALPDGYDTVLGERGAGLSAGQRQRIALARAFLRDAPLLLLDEPTAHLDLAGEAAVTAASARLMAGRTTLIVAHRPALLEHVDRVITLGRHSEPNRRIA</sequence>
<dbReference type="CDD" id="cd18584">
    <property type="entry name" value="ABC_6TM_AarD_CydD"/>
    <property type="match status" value="1"/>
</dbReference>
<dbReference type="PANTHER" id="PTHR24221:SF590">
    <property type="entry name" value="COMPONENT LINKED WITH THE ASSEMBLY OF CYTOCHROME' TRANSPORT TRANSMEMBRANE ATP-BINDING PROTEIN ABC TRANSPORTER CYDD-RELATED"/>
    <property type="match status" value="1"/>
</dbReference>
<dbReference type="InterPro" id="IPR036640">
    <property type="entry name" value="ABC1_TM_sf"/>
</dbReference>
<dbReference type="KEGG" id="nyu:D7D52_29580"/>
<keyword evidence="6 7" id="KW-0472">Membrane</keyword>
<evidence type="ECO:0000256" key="1">
    <source>
        <dbReference type="ARBA" id="ARBA00004651"/>
    </source>
</evidence>
<dbReference type="Proteomes" id="UP000267164">
    <property type="component" value="Chromosome"/>
</dbReference>
<feature type="transmembrane region" description="Helical" evidence="7">
    <location>
        <begin position="20"/>
        <end position="37"/>
    </location>
</feature>
<feature type="domain" description="ABC transporter" evidence="8">
    <location>
        <begin position="329"/>
        <end position="548"/>
    </location>
</feature>
<dbReference type="Gene3D" id="3.40.50.300">
    <property type="entry name" value="P-loop containing nucleotide triphosphate hydrolases"/>
    <property type="match status" value="1"/>
</dbReference>
<keyword evidence="2 7" id="KW-0812">Transmembrane</keyword>
<dbReference type="Gene3D" id="1.20.1560.10">
    <property type="entry name" value="ABC transporter type 1, transmembrane domain"/>
    <property type="match status" value="1"/>
</dbReference>
<evidence type="ECO:0000259" key="8">
    <source>
        <dbReference type="PROSITE" id="PS50893"/>
    </source>
</evidence>
<proteinExistence type="predicted"/>
<feature type="transmembrane region" description="Helical" evidence="7">
    <location>
        <begin position="43"/>
        <end position="64"/>
    </location>
</feature>
<keyword evidence="5 7" id="KW-1133">Transmembrane helix</keyword>
<dbReference type="InterPro" id="IPR003439">
    <property type="entry name" value="ABC_transporter-like_ATP-bd"/>
</dbReference>
<dbReference type="GO" id="GO:0140359">
    <property type="term" value="F:ABC-type transporter activity"/>
    <property type="evidence" value="ECO:0007669"/>
    <property type="project" value="InterPro"/>
</dbReference>
<name>A0A386ZIG9_9NOCA</name>
<dbReference type="GO" id="GO:0005886">
    <property type="term" value="C:plasma membrane"/>
    <property type="evidence" value="ECO:0007669"/>
    <property type="project" value="UniProtKB-SubCell"/>
</dbReference>
<dbReference type="PROSITE" id="PS50893">
    <property type="entry name" value="ABC_TRANSPORTER_2"/>
    <property type="match status" value="1"/>
</dbReference>
<dbReference type="InterPro" id="IPR014216">
    <property type="entry name" value="ABC_transptr_CydD"/>
</dbReference>
<dbReference type="OrthoDB" id="9806127at2"/>
<dbReference type="GO" id="GO:0042883">
    <property type="term" value="P:cysteine transport"/>
    <property type="evidence" value="ECO:0007669"/>
    <property type="project" value="InterPro"/>
</dbReference>
<reference evidence="10 11" key="1">
    <citation type="submission" date="2018-09" db="EMBL/GenBank/DDBJ databases">
        <title>Nocardia yunnanensis sp. nov., an actinomycete isolated from a soil sample.</title>
        <authorList>
            <person name="Zhang J."/>
        </authorList>
    </citation>
    <scope>NUCLEOTIDE SEQUENCE [LARGE SCALE GENOMIC DNA]</scope>
    <source>
        <strain evidence="10 11">CFHS0054</strain>
    </source>
</reference>
<keyword evidence="4" id="KW-0067">ATP-binding</keyword>